<dbReference type="InterPro" id="IPR002173">
    <property type="entry name" value="Carboh/pur_kinase_PfkB_CS"/>
</dbReference>
<dbReference type="PANTHER" id="PTHR10584:SF166">
    <property type="entry name" value="RIBOKINASE"/>
    <property type="match status" value="1"/>
</dbReference>
<dbReference type="InterPro" id="IPR029056">
    <property type="entry name" value="Ribokinase-like"/>
</dbReference>
<dbReference type="EMBL" id="JABTTY010000001">
    <property type="protein sequence ID" value="MBE7525168.1"/>
    <property type="molecule type" value="Genomic_DNA"/>
</dbReference>
<dbReference type="InterPro" id="IPR011611">
    <property type="entry name" value="PfkB_dom"/>
</dbReference>
<gene>
    <name evidence="4" type="ORF">HS096_02125</name>
</gene>
<proteinExistence type="predicted"/>
<dbReference type="PANTHER" id="PTHR10584">
    <property type="entry name" value="SUGAR KINASE"/>
    <property type="match status" value="1"/>
</dbReference>
<feature type="domain" description="Carbohydrate kinase PfkB" evidence="3">
    <location>
        <begin position="56"/>
        <end position="315"/>
    </location>
</feature>
<evidence type="ECO:0000259" key="3">
    <source>
        <dbReference type="Pfam" id="PF00294"/>
    </source>
</evidence>
<dbReference type="SUPFAM" id="SSF53613">
    <property type="entry name" value="Ribokinase-like"/>
    <property type="match status" value="1"/>
</dbReference>
<dbReference type="Pfam" id="PF00294">
    <property type="entry name" value="PfkB"/>
    <property type="match status" value="1"/>
</dbReference>
<sequence length="339" mass="36092">MKHAAYRRRPVFDVITIGSGVIDHFAKSKAFELEPSRSSPTGFDACFPLGAKLALDDLSLHTGGGATNAAATFGRLKFKTAAVCRVGNDVFGGLVTDQLRSDGVSTAFVQVDPKVGTGQSIILLAHSGHRSILSFRGASAEINTKAIPWNNLTARWFYVTSLGGDVGLLSLILDRALACGAKVAWNPGGAELAKGLDKLAPLIRRVDIFDVNREEAALLTETPVRHLKTIMDKIADLPRVALLLSDGPRGAYLSARGCTWFSPALPGRRVNTTGAGDALGSGFVAGFMKTCDLTIGLRVGMLNALGVIMQMGAKNGILESWPSERELARVRIQSAHIRN</sequence>
<evidence type="ECO:0000256" key="1">
    <source>
        <dbReference type="ARBA" id="ARBA00022679"/>
    </source>
</evidence>
<comment type="caution">
    <text evidence="4">The sequence shown here is derived from an EMBL/GenBank/DDBJ whole genome shotgun (WGS) entry which is preliminary data.</text>
</comment>
<protein>
    <submittedName>
        <fullName evidence="4">Carbohydrate kinase family protein</fullName>
    </submittedName>
</protein>
<keyword evidence="2 4" id="KW-0418">Kinase</keyword>
<evidence type="ECO:0000313" key="5">
    <source>
        <dbReference type="Proteomes" id="UP000710385"/>
    </source>
</evidence>
<dbReference type="AlphaFoldDB" id="A0A928TSW4"/>
<dbReference type="GO" id="GO:0016301">
    <property type="term" value="F:kinase activity"/>
    <property type="evidence" value="ECO:0007669"/>
    <property type="project" value="UniProtKB-KW"/>
</dbReference>
<reference evidence="4" key="1">
    <citation type="submission" date="2020-05" db="EMBL/GenBank/DDBJ databases">
        <title>High-Quality Genomes of Partial-Nitritation/Anammox System by Hierarchical Clustering Based Hybrid Assembly.</title>
        <authorList>
            <person name="Liu L."/>
            <person name="Wang Y."/>
            <person name="Che Y."/>
            <person name="Chen Y."/>
            <person name="Xia Y."/>
            <person name="Luo R."/>
            <person name="Cheng S.H."/>
            <person name="Zheng C."/>
            <person name="Zhang T."/>
        </authorList>
    </citation>
    <scope>NUCLEOTIDE SEQUENCE</scope>
    <source>
        <strain evidence="4">H1_PAT1</strain>
    </source>
</reference>
<name>A0A928TSW4_UNCKA</name>
<evidence type="ECO:0000256" key="2">
    <source>
        <dbReference type="ARBA" id="ARBA00022777"/>
    </source>
</evidence>
<evidence type="ECO:0000313" key="4">
    <source>
        <dbReference type="EMBL" id="MBE7525168.1"/>
    </source>
</evidence>
<dbReference type="PROSITE" id="PS00584">
    <property type="entry name" value="PFKB_KINASES_2"/>
    <property type="match status" value="1"/>
</dbReference>
<accession>A0A928TSW4</accession>
<keyword evidence="1" id="KW-0808">Transferase</keyword>
<dbReference type="Proteomes" id="UP000710385">
    <property type="component" value="Unassembled WGS sequence"/>
</dbReference>
<organism evidence="4 5">
    <name type="scientific">candidate division WWE3 bacterium</name>
    <dbReference type="NCBI Taxonomy" id="2053526"/>
    <lineage>
        <taxon>Bacteria</taxon>
        <taxon>Katanobacteria</taxon>
    </lineage>
</organism>
<dbReference type="Gene3D" id="3.40.1190.20">
    <property type="match status" value="1"/>
</dbReference>